<dbReference type="EMBL" id="CP011043">
    <property type="protein sequence ID" value="AJW79849.1"/>
    <property type="molecule type" value="Genomic_DNA"/>
</dbReference>
<evidence type="ECO:0000313" key="3">
    <source>
        <dbReference type="Proteomes" id="UP000032604"/>
    </source>
</evidence>
<sequence>MESTSGMRKFVRTPATLISAVASRGNPPASTPTSLVVPPMSTTAHVPRPESRAAPRIDLVGPEAKVATG</sequence>
<gene>
    <name evidence="2" type="ORF">VO01_12600</name>
</gene>
<evidence type="ECO:0000256" key="1">
    <source>
        <dbReference type="SAM" id="MobiDB-lite"/>
    </source>
</evidence>
<evidence type="ECO:0000313" key="2">
    <source>
        <dbReference type="EMBL" id="AJW79849.1"/>
    </source>
</evidence>
<reference evidence="2 3" key="1">
    <citation type="journal article" date="2015" name="Genome Announc.">
        <title>Complete Genome Sequence of Clavibacter michiganensis subsp. insidiosus R1-1 Using PacBio Single-Molecule Real-Time Technology.</title>
        <authorList>
            <person name="Lu Y."/>
            <person name="Samac D.A."/>
            <person name="Glazebrook J."/>
            <person name="Ishimaru C.A."/>
        </authorList>
    </citation>
    <scope>NUCLEOTIDE SEQUENCE [LARGE SCALE GENOMIC DNA]</scope>
    <source>
        <strain evidence="2 3">R1-1</strain>
    </source>
</reference>
<organism evidence="2 3">
    <name type="scientific">Clavibacter michiganensis subsp. insidiosus</name>
    <dbReference type="NCBI Taxonomy" id="33014"/>
    <lineage>
        <taxon>Bacteria</taxon>
        <taxon>Bacillati</taxon>
        <taxon>Actinomycetota</taxon>
        <taxon>Actinomycetes</taxon>
        <taxon>Micrococcales</taxon>
        <taxon>Microbacteriaceae</taxon>
        <taxon>Clavibacter</taxon>
    </lineage>
</organism>
<proteinExistence type="predicted"/>
<protein>
    <submittedName>
        <fullName evidence="2">Uncharacterized protein</fullName>
    </submittedName>
</protein>
<dbReference type="KEGG" id="cmh:VO01_12600"/>
<dbReference type="Proteomes" id="UP000032604">
    <property type="component" value="Chromosome"/>
</dbReference>
<feature type="region of interest" description="Disordered" evidence="1">
    <location>
        <begin position="22"/>
        <end position="54"/>
    </location>
</feature>
<accession>A0A0D5CKL2</accession>
<name>A0A0D5CKL2_9MICO</name>
<dbReference type="HOGENOM" id="CLU_2768380_0_0_11"/>
<dbReference type="AlphaFoldDB" id="A0A0D5CKL2"/>